<feature type="chain" id="PRO_5005120594" description="Metalloendopeptidase" evidence="7">
    <location>
        <begin position="20"/>
        <end position="191"/>
    </location>
</feature>
<accession>A0A0K0DV79</accession>
<dbReference type="AlphaFoldDB" id="A0A0K0DV79"/>
<dbReference type="GO" id="GO:0004222">
    <property type="term" value="F:metalloendopeptidase activity"/>
    <property type="evidence" value="ECO:0007669"/>
    <property type="project" value="UniProtKB-UniRule"/>
</dbReference>
<evidence type="ECO:0000256" key="4">
    <source>
        <dbReference type="ARBA" id="ARBA00022833"/>
    </source>
</evidence>
<comment type="caution">
    <text evidence="6">Lacks conserved residue(s) required for the propagation of feature annotation.</text>
</comment>
<evidence type="ECO:0000259" key="8">
    <source>
        <dbReference type="PROSITE" id="PS51864"/>
    </source>
</evidence>
<organism evidence="9">
    <name type="scientific">Strongyloides stercoralis</name>
    <name type="common">Threadworm</name>
    <dbReference type="NCBI Taxonomy" id="6248"/>
    <lineage>
        <taxon>Eukaryota</taxon>
        <taxon>Metazoa</taxon>
        <taxon>Ecdysozoa</taxon>
        <taxon>Nematoda</taxon>
        <taxon>Chromadorea</taxon>
        <taxon>Rhabditida</taxon>
        <taxon>Tylenchina</taxon>
        <taxon>Panagrolaimomorpha</taxon>
        <taxon>Strongyloidoidea</taxon>
        <taxon>Strongyloididae</taxon>
        <taxon>Strongyloides</taxon>
    </lineage>
</organism>
<dbReference type="Gene3D" id="3.40.390.10">
    <property type="entry name" value="Collagenase (Catalytic Domain)"/>
    <property type="match status" value="1"/>
</dbReference>
<feature type="signal peptide" evidence="7">
    <location>
        <begin position="1"/>
        <end position="19"/>
    </location>
</feature>
<evidence type="ECO:0000256" key="7">
    <source>
        <dbReference type="RuleBase" id="RU361183"/>
    </source>
</evidence>
<evidence type="ECO:0000256" key="6">
    <source>
        <dbReference type="PROSITE-ProRule" id="PRU01211"/>
    </source>
</evidence>
<keyword evidence="4 7" id="KW-0862">Zinc</keyword>
<keyword evidence="2 7" id="KW-0479">Metal-binding</keyword>
<evidence type="ECO:0000313" key="9">
    <source>
        <dbReference type="WBParaSite" id="SSTP_0000114550.1"/>
    </source>
</evidence>
<proteinExistence type="predicted"/>
<name>A0A0K0DV79_STRER</name>
<feature type="active site" evidence="6">
    <location>
        <position position="156"/>
    </location>
</feature>
<evidence type="ECO:0000256" key="5">
    <source>
        <dbReference type="ARBA" id="ARBA00023049"/>
    </source>
</evidence>
<evidence type="ECO:0000256" key="3">
    <source>
        <dbReference type="ARBA" id="ARBA00022801"/>
    </source>
</evidence>
<keyword evidence="5 7" id="KW-0482">Metalloprotease</keyword>
<protein>
    <recommendedName>
        <fullName evidence="7">Metalloendopeptidase</fullName>
        <ecNumber evidence="7">3.4.24.-</ecNumber>
    </recommendedName>
</protein>
<dbReference type="GO" id="GO:0006508">
    <property type="term" value="P:proteolysis"/>
    <property type="evidence" value="ECO:0007669"/>
    <property type="project" value="UniProtKB-KW"/>
</dbReference>
<sequence>MKCIKINLSIFLYITIVYCFGKFENYKENNISLINNNERIKRSISFQRYQDKLKNNDHYKKKRMFLSQLRNKVEISIPYYVEHNVNYQLVDLALQFIQQETCLKFVKQQKMIPTSLGLQYSFGSKCTSSTEKKTNKQWKKISIASDCSNIESIQRETMHLLGFIYTQNRYDKDKYLLLIKKNINHRYLYKF</sequence>
<dbReference type="EC" id="3.4.24.-" evidence="7"/>
<dbReference type="PRINTS" id="PR00480">
    <property type="entry name" value="ASTACIN"/>
</dbReference>
<dbReference type="Pfam" id="PF01400">
    <property type="entry name" value="Astacin"/>
    <property type="match status" value="1"/>
</dbReference>
<keyword evidence="7" id="KW-0732">Signal</keyword>
<dbReference type="PROSITE" id="PS51864">
    <property type="entry name" value="ASTACIN"/>
    <property type="match status" value="1"/>
</dbReference>
<reference evidence="9" key="1">
    <citation type="submission" date="2015-08" db="UniProtKB">
        <authorList>
            <consortium name="WormBaseParasite"/>
        </authorList>
    </citation>
    <scope>IDENTIFICATION</scope>
</reference>
<dbReference type="InterPro" id="IPR024079">
    <property type="entry name" value="MetalloPept_cat_dom_sf"/>
</dbReference>
<dbReference type="GO" id="GO:0046872">
    <property type="term" value="F:metal ion binding"/>
    <property type="evidence" value="ECO:0007669"/>
    <property type="project" value="UniProtKB-KW"/>
</dbReference>
<keyword evidence="3 7" id="KW-0378">Hydrolase</keyword>
<dbReference type="InterPro" id="IPR001506">
    <property type="entry name" value="Peptidase_M12A"/>
</dbReference>
<feature type="domain" description="Peptidase M12A" evidence="8">
    <location>
        <begin position="47"/>
        <end position="191"/>
    </location>
</feature>
<dbReference type="PANTHER" id="PTHR10127:SF780">
    <property type="entry name" value="METALLOENDOPEPTIDASE"/>
    <property type="match status" value="1"/>
</dbReference>
<evidence type="ECO:0000256" key="2">
    <source>
        <dbReference type="ARBA" id="ARBA00022723"/>
    </source>
</evidence>
<dbReference type="WBParaSite" id="SSTP_0000114550.1">
    <property type="protein sequence ID" value="SSTP_0000114550.1"/>
    <property type="gene ID" value="SSTP_0000114550"/>
</dbReference>
<comment type="cofactor">
    <cofactor evidence="7">
        <name>Zn(2+)</name>
        <dbReference type="ChEBI" id="CHEBI:29105"/>
    </cofactor>
    <text evidence="7">Binds 1 zinc ion per subunit.</text>
</comment>
<dbReference type="PANTHER" id="PTHR10127">
    <property type="entry name" value="DISCOIDIN, CUB, EGF, LAMININ , AND ZINC METALLOPROTEASE DOMAIN CONTAINING"/>
    <property type="match status" value="1"/>
</dbReference>
<dbReference type="SUPFAM" id="SSF55486">
    <property type="entry name" value="Metalloproteases ('zincins'), catalytic domain"/>
    <property type="match status" value="1"/>
</dbReference>
<keyword evidence="1 7" id="KW-0645">Protease</keyword>
<evidence type="ECO:0000256" key="1">
    <source>
        <dbReference type="ARBA" id="ARBA00022670"/>
    </source>
</evidence>